<keyword evidence="7" id="KW-1185">Reference proteome</keyword>
<reference evidence="7" key="1">
    <citation type="submission" date="2015-02" db="EMBL/GenBank/DDBJ databases">
        <title>Genome sequencing for Strongylocentrotus purpuratus.</title>
        <authorList>
            <person name="Murali S."/>
            <person name="Liu Y."/>
            <person name="Vee V."/>
            <person name="English A."/>
            <person name="Wang M."/>
            <person name="Skinner E."/>
            <person name="Han Y."/>
            <person name="Muzny D.M."/>
            <person name="Worley K.C."/>
            <person name="Gibbs R.A."/>
        </authorList>
    </citation>
    <scope>NUCLEOTIDE SEQUENCE</scope>
</reference>
<feature type="domain" description="C-type lectin" evidence="4">
    <location>
        <begin position="1170"/>
        <end position="1295"/>
    </location>
</feature>
<dbReference type="InterPro" id="IPR003609">
    <property type="entry name" value="Pan_app"/>
</dbReference>
<feature type="domain" description="Apple" evidence="5">
    <location>
        <begin position="616"/>
        <end position="697"/>
    </location>
</feature>
<dbReference type="GeneID" id="115929992"/>
<evidence type="ECO:0000256" key="3">
    <source>
        <dbReference type="SAM" id="Phobius"/>
    </source>
</evidence>
<feature type="domain" description="C-type lectin" evidence="4">
    <location>
        <begin position="1762"/>
        <end position="1883"/>
    </location>
</feature>
<evidence type="ECO:0008006" key="8">
    <source>
        <dbReference type="Google" id="ProtNLM"/>
    </source>
</evidence>
<dbReference type="PROSITE" id="PS00615">
    <property type="entry name" value="C_TYPE_LECTIN_1"/>
    <property type="match status" value="10"/>
</dbReference>
<evidence type="ECO:0000256" key="2">
    <source>
        <dbReference type="SAM" id="MobiDB-lite"/>
    </source>
</evidence>
<dbReference type="Proteomes" id="UP000007110">
    <property type="component" value="Unassembled WGS sequence"/>
</dbReference>
<dbReference type="SMART" id="SM00034">
    <property type="entry name" value="CLECT"/>
    <property type="match status" value="15"/>
</dbReference>
<feature type="domain" description="C-type lectin" evidence="4">
    <location>
        <begin position="1609"/>
        <end position="1728"/>
    </location>
</feature>
<dbReference type="OrthoDB" id="441660at2759"/>
<proteinExistence type="predicted"/>
<feature type="domain" description="C-type lectin" evidence="4">
    <location>
        <begin position="1471"/>
        <end position="1585"/>
    </location>
</feature>
<feature type="domain" description="C-type lectin" evidence="4">
    <location>
        <begin position="68"/>
        <end position="189"/>
    </location>
</feature>
<keyword evidence="1" id="KW-1015">Disulfide bond</keyword>
<feature type="domain" description="C-type lectin" evidence="4">
    <location>
        <begin position="863"/>
        <end position="981"/>
    </location>
</feature>
<evidence type="ECO:0000259" key="5">
    <source>
        <dbReference type="PROSITE" id="PS50948"/>
    </source>
</evidence>
<feature type="region of interest" description="Disordered" evidence="2">
    <location>
        <begin position="2318"/>
        <end position="2349"/>
    </location>
</feature>
<accession>A0A7M7PWI2</accession>
<dbReference type="FunFam" id="3.10.100.10:FF:000200">
    <property type="entry name" value="Uncharacterized protein"/>
    <property type="match status" value="1"/>
</dbReference>
<dbReference type="Gene3D" id="3.50.4.10">
    <property type="entry name" value="Hepatocyte Growth Factor"/>
    <property type="match status" value="1"/>
</dbReference>
<dbReference type="RefSeq" id="XP_030856118.1">
    <property type="nucleotide sequence ID" value="XM_031000258.1"/>
</dbReference>
<dbReference type="InterPro" id="IPR050111">
    <property type="entry name" value="C-type_lectin/snaclec_domain"/>
</dbReference>
<keyword evidence="3" id="KW-1133">Transmembrane helix</keyword>
<evidence type="ECO:0000259" key="4">
    <source>
        <dbReference type="PROSITE" id="PS50041"/>
    </source>
</evidence>
<feature type="domain" description="C-type lectin" evidence="4">
    <location>
        <begin position="1911"/>
        <end position="2034"/>
    </location>
</feature>
<dbReference type="InterPro" id="IPR016187">
    <property type="entry name" value="CTDL_fold"/>
</dbReference>
<dbReference type="InterPro" id="IPR016186">
    <property type="entry name" value="C-type_lectin-like/link_sf"/>
</dbReference>
<feature type="domain" description="C-type lectin" evidence="4">
    <location>
        <begin position="11"/>
        <end position="50"/>
    </location>
</feature>
<dbReference type="FunFam" id="3.10.100.10:FF:000160">
    <property type="entry name" value="Uncharacterized protein"/>
    <property type="match status" value="1"/>
</dbReference>
<dbReference type="FunFam" id="3.10.100.10:FF:000014">
    <property type="entry name" value="Macrophage mannose receptor 1"/>
    <property type="match status" value="1"/>
</dbReference>
<dbReference type="FunFam" id="3.50.4.10:FF:000023">
    <property type="entry name" value="Uncharacterized protein"/>
    <property type="match status" value="1"/>
</dbReference>
<dbReference type="FunFam" id="3.10.100.10:FF:000194">
    <property type="match status" value="1"/>
</dbReference>
<reference evidence="6" key="2">
    <citation type="submission" date="2021-01" db="UniProtKB">
        <authorList>
            <consortium name="EnsemblMetazoa"/>
        </authorList>
    </citation>
    <scope>IDENTIFICATION</scope>
</reference>
<dbReference type="PROSITE" id="PS50948">
    <property type="entry name" value="PAN"/>
    <property type="match status" value="1"/>
</dbReference>
<dbReference type="Pfam" id="PF00024">
    <property type="entry name" value="PAN_1"/>
    <property type="match status" value="1"/>
</dbReference>
<feature type="domain" description="C-type lectin" evidence="4">
    <location>
        <begin position="350"/>
        <end position="456"/>
    </location>
</feature>
<feature type="domain" description="C-type lectin" evidence="4">
    <location>
        <begin position="202"/>
        <end position="324"/>
    </location>
</feature>
<dbReference type="CDD" id="cd00037">
    <property type="entry name" value="CLECT"/>
    <property type="match status" value="9"/>
</dbReference>
<dbReference type="InterPro" id="IPR018378">
    <property type="entry name" value="C-type_lectin_CS"/>
</dbReference>
<dbReference type="OMA" id="FKWGPGQ"/>
<sequence length="2428" mass="269692">MTLLCFSCHLSHWFPGEPNDHSTGEDCATVWSTAGWNDVPCTLTYPYLCERSNELPLACDEGSSWYGVAGKCFKFFGFTRTWINADNYCRGVGGTLIVIGSDEEQAMVANRVSVSKANVWLGLSDTVGGAAGNYKWSTGESLTYTKWDTDQPDDRYYTAGGDCVEITQSATDGKWSTAACTNAKKFMCERPEGSCPAGWHLYSGSCYQFNIQLPTIWKTAKFTCEAQGAYLLTSLSSAENAYIVDKMVDYHDIAVESSWLGLSDTETDGSFVWVEGSSLSYSNWDTNQPTNRATSEDCIYITTGDGTGKWSSTDCESTNAYICKIKADIPISILDPAVGVHTCDDGWTLNGDSCFYFDRTARYYKDADTNCQTLGGFLTSIHSQTEQNFLSMRARMGGAYLWIGFHDYNTENVFAWADGSEVDFYNWATGQPDNWKSKEDAVHMRSNELDAGKWNDIDGDVSKLASVCKKPSKAGTIVIPPVIPTPVFDPRCGNGWDYDVTGQNCYLFRYSDYMSWADAREYCQVQGGDLASIASKEEQTYMNGRLSSIENDMWIGGTDFTNEGGWEWTDGSGFSYLNWAPNEPNNVGDSEHCMEIFTKTDTWNDNKCDIERGFICKKNGYLTTHFLVTPHAYMNGPGQLVLSGVYPDECASRCVKMTDFICKSFNYNRVSHECSFNDGSTTTPISDGNMDYYERLMDVRDPEVTTLGPGYRCPEGWSGYGNNCYYMYTLTKLSFSDVQQKCKDLGGDLASIHDLNENSFILALARDNGMDNEFWIGLNDGNSPMSFQWEDETPVDFTLWNTDEPNNYAGTAEDCVEMYMFGYWNDNLCSVKQHGACKRPKENLGPTLEPITPSGCSLGDIANGGSCYFVMDTPKNWADARADCAGFSPRGNLVSIADRYEQSVLTSILGSQDGSLFWTGLSDVENPGQYSWSDNTAVTLTNWDYAQPDDTKGNCVASTSGMMAGLWRNIDCASTNKYLCERGRGGYSAPQTIGPTTLATAPSDVGCHDSNWKGYGANCYMIVLSDVSGATRRNWDDARMYCLAMGADLASFHSQAEEDYILSGYPDSTASLYVGLHDQSEEGGFTWTDGTPVEHTNWNTGEPNNWGPGEDCTEVFLNGRKWNDIYCTNLNDWICKISKNTQPVYTTVAPSTVTPYPPCLDNQDWILYPQNNYCYFFSQGLSQDAGLKSWMNANEYCMQSGGYLASIHSQEENDFLKNYMVRFGEVEDRKYSWIGLREYTTEGVFSWSDGSAVDYTSWTSGEPNDYNGEEQCAEYYSGGTWNDANCAKETVFVCRKPYGNIGPVTHPPTLSPIGNCQTGWLRFDNRCYKIYGLDDAAQRMSWFDARDTCKNIANTNLVTVHSHELQAYLTSKLVKTEIAMWIGLSDSIVSGKFYWTDGSSVDYTYWNPGEPNNFGSGEDCTQITAIDTHAGKWNDISCDAVLGFICQGVLDPNGSPPPDEPNECRDGFTQFDTGCYQVVDRPYIFSEAQDECRSLGDDVSLSSVMSWYEEAFAETMSHTSSGDPLWIGLYQVEGAFKWMDAWPVWFTAWGPSEPSGAPGEGCISLLPTGGWDDTNCQGLFKPLCKYSTITTPTVHPEMPGYCPEEWTPYHDGCYKVYAQQTDRKSWPEAQFQCSQLNGTLASIHTRQELEIIRTLMVDGSVDIWSGLRRETAGGFVWEDETPVDYTNWNTGEPTYATQPGYEDCVEMYLSTGKWNDVDCLNNQGYVCEQPKLGGGVRPKSTLGPSTVTPWPQCPIDPDWVLFQSYCYFFSGGLTGSDARMGWGDANSYCMERGGYLVSLHSTNENNFLQSMLTRYADSNDWIGLRTYSGTGFYQWSDSSPLDFQAWNVTEPNDANGEEECAEFYQDGSWNDLNCGDKLTFVCKKAVSSIMPVTHAPTPVPDGNCPSGTMRFDNMCYRMIGANSADRNTWYNARDICRNSYNGDLATIHSQALQSFFTTQMKDIDYQMYIGLSDSLNNGQFRWTDGTSVDFTNWNIDEPNDHNGDEDCVEMVETPERAGKWNDQSCNDYNAFICQTSLDLNAAVPPSPPSSCRNGFSQYGDSCFKVVPRVMSYSDAIQSCRNEGSDTNLASIIDVYENAFAETMLHYNGDVMLWLGLLDDKASGQYKWVDSHPVWFTNWAQGEPSQGGGEGCTAIGLGGWDDHSCTDQLGALCKYSLVPIPTNHPDVPWTCPDSWVSYGSNCYLFSSAATERLSWPSAEYICRQGGGHMASIHSKQENEWIRSRLVQELTDVWIGFEATPSTAFAWTDDTLVDYTNWNPGEPNSNFLGDEDCAEMYLETGKWNDLDCLSVQGYVCKTPKTPLSGQPTQGPPKTLAPGQTTKAQGPGGNTIDTPTNSAPISSGVSTGAIAGIVIAAVLIICVTGLLVFFLYSSKNKAPMKTPEIPYSTSFENVVYNEKDGTELSAFETNA</sequence>
<dbReference type="FunFam" id="3.10.100.10:FF:000188">
    <property type="entry name" value="Uncharacterized protein"/>
    <property type="match status" value="2"/>
</dbReference>
<dbReference type="InterPro" id="IPR001304">
    <property type="entry name" value="C-type_lectin-like"/>
</dbReference>
<dbReference type="KEGG" id="spu:115929992"/>
<dbReference type="PROSITE" id="PS50041">
    <property type="entry name" value="C_TYPE_LECTIN_2"/>
    <property type="match status" value="16"/>
</dbReference>
<feature type="transmembrane region" description="Helical" evidence="3">
    <location>
        <begin position="2366"/>
        <end position="2389"/>
    </location>
</feature>
<organism evidence="6 7">
    <name type="scientific">Strongylocentrotus purpuratus</name>
    <name type="common">Purple sea urchin</name>
    <dbReference type="NCBI Taxonomy" id="7668"/>
    <lineage>
        <taxon>Eukaryota</taxon>
        <taxon>Metazoa</taxon>
        <taxon>Echinodermata</taxon>
        <taxon>Eleutherozoa</taxon>
        <taxon>Echinozoa</taxon>
        <taxon>Echinoidea</taxon>
        <taxon>Euechinoidea</taxon>
        <taxon>Echinacea</taxon>
        <taxon>Camarodonta</taxon>
        <taxon>Echinidea</taxon>
        <taxon>Strongylocentrotidae</taxon>
        <taxon>Strongylocentrotus</taxon>
    </lineage>
</organism>
<feature type="domain" description="C-type lectin" evidence="4">
    <location>
        <begin position="2197"/>
        <end position="2315"/>
    </location>
</feature>
<dbReference type="FunCoup" id="A0A7M7PWI2">
    <property type="interactions" value="711"/>
</dbReference>
<name>A0A7M7PWI2_STRPU</name>
<dbReference type="FunFam" id="3.10.100.10:FF:000031">
    <property type="entry name" value="macrophage mannose receptor 1"/>
    <property type="match status" value="2"/>
</dbReference>
<dbReference type="PANTHER" id="PTHR22803">
    <property type="entry name" value="MANNOSE, PHOSPHOLIPASE, LECTIN RECEPTOR RELATED"/>
    <property type="match status" value="1"/>
</dbReference>
<feature type="domain" description="C-type lectin" evidence="4">
    <location>
        <begin position="720"/>
        <end position="838"/>
    </location>
</feature>
<dbReference type="InParanoid" id="A0A7M7PWI2"/>
<keyword evidence="3" id="KW-0812">Transmembrane</keyword>
<feature type="domain" description="C-type lectin" evidence="4">
    <location>
        <begin position="501"/>
        <end position="617"/>
    </location>
</feature>
<dbReference type="Pfam" id="PF00059">
    <property type="entry name" value="Lectin_C"/>
    <property type="match status" value="15"/>
</dbReference>
<dbReference type="CDD" id="cd01099">
    <property type="entry name" value="PAN_AP_HGF"/>
    <property type="match status" value="1"/>
</dbReference>
<dbReference type="FunFam" id="3.10.100.10:FF:000109">
    <property type="entry name" value="Uncharacterized protein"/>
    <property type="match status" value="1"/>
</dbReference>
<evidence type="ECO:0000313" key="7">
    <source>
        <dbReference type="Proteomes" id="UP000007110"/>
    </source>
</evidence>
<dbReference type="SMART" id="SM00473">
    <property type="entry name" value="PAN_AP"/>
    <property type="match status" value="1"/>
</dbReference>
<evidence type="ECO:0000313" key="6">
    <source>
        <dbReference type="EnsemblMetazoa" id="XP_030856118"/>
    </source>
</evidence>
<protein>
    <recommendedName>
        <fullName evidence="8">Macrophage mannose receptor 1-like</fullName>
    </recommendedName>
</protein>
<feature type="domain" description="C-type lectin" evidence="4">
    <location>
        <begin position="2058"/>
        <end position="2173"/>
    </location>
</feature>
<feature type="domain" description="C-type lectin" evidence="4">
    <location>
        <begin position="1015"/>
        <end position="1136"/>
    </location>
</feature>
<dbReference type="EnsemblMetazoa" id="XM_031000258">
    <property type="protein sequence ID" value="XP_030856118"/>
    <property type="gene ID" value="LOC115929992"/>
</dbReference>
<keyword evidence="3" id="KW-0472">Membrane</keyword>
<dbReference type="SUPFAM" id="SSF57414">
    <property type="entry name" value="Hairpin loop containing domain-like"/>
    <property type="match status" value="1"/>
</dbReference>
<dbReference type="Gene3D" id="3.10.100.10">
    <property type="entry name" value="Mannose-Binding Protein A, subunit A"/>
    <property type="match status" value="16"/>
</dbReference>
<feature type="domain" description="C-type lectin" evidence="4">
    <location>
        <begin position="1323"/>
        <end position="1447"/>
    </location>
</feature>
<dbReference type="FunFam" id="3.10.100.10:FF:000025">
    <property type="entry name" value="Mannose receptor C-type 1"/>
    <property type="match status" value="2"/>
</dbReference>
<evidence type="ECO:0000256" key="1">
    <source>
        <dbReference type="ARBA" id="ARBA00023157"/>
    </source>
</evidence>
<dbReference type="SUPFAM" id="SSF56436">
    <property type="entry name" value="C-type lectin-like"/>
    <property type="match status" value="16"/>
</dbReference>